<feature type="compositionally biased region" description="Basic residues" evidence="1">
    <location>
        <begin position="1"/>
        <end position="13"/>
    </location>
</feature>
<feature type="region of interest" description="Disordered" evidence="1">
    <location>
        <begin position="1"/>
        <end position="21"/>
    </location>
</feature>
<dbReference type="OrthoDB" id="2427554at2759"/>
<feature type="transmembrane region" description="Helical" evidence="2">
    <location>
        <begin position="527"/>
        <end position="549"/>
    </location>
</feature>
<dbReference type="SUPFAM" id="SSF69593">
    <property type="entry name" value="Glycerol-3-phosphate (1)-acyltransferase"/>
    <property type="match status" value="2"/>
</dbReference>
<name>A0A0L0SEF6_ALLM3</name>
<dbReference type="STRING" id="578462.A0A0L0SEF6"/>
<keyword evidence="2" id="KW-0472">Membrane</keyword>
<sequence length="765" mass="83307">MCRHHRRHHHHRPAAPGTADDPIKLPNNMTVALLYDTLAAIFSLVLSIFFREVRPRGTHHIPEDGPVIFVVAPHHNQFVDPLMLIKTAGRRVGFLTAQKSMDRKWIGRFARAMGSIGVVRAADIAVKLPGKLWMPDPAQSPDLIEVVNVVDTDFLHLQALGKLAVGHSLLFVIPPALGTTGPGNDVSLEIAEIVSATRIRVRRAVTDPDTVQALAFPAGLPARAAPKVDYAHMYESVFERLKGGHCVGIFPEGGSHDRSELLPFKAGVTIMALGAMAAFPGLDVKLVPVGLNYFHADRFRSRAVVEYGAPISVPADLVEMYRRGGAEKRDACKSLLDVIQAAVANVTVTAPDYDTLMVVQAVRRLYRPLNHKLTMVQRLELTRRLMKGYLQYKDDPRVKDLEFKVKYYNSMLEAHGLQDHQVERTAVGGFRALGLLAYRSIVLLIMATLALPGAIINFPMAVAATRISQQKAAEALASSTVKIEGRDVLATWKLIVALVMVPIVYFFDTFLTWGAVRFILKLAPPWTWAIPTIVLFLGLPTVSLMALRFGERGADIYKSLAPLLMSVLPTRWDDGDRLRLVRGQLARDINDVINELGPTLFEDFNSFFMKDMEIPTTEQSSAGLKRVSSWSALSSAASRSVTRAASMISIEVKNFVSAATPSTLKARLASTPAMAAKDAVKTHDEGMQAQQDEEEGVLIIKAAQVARANGAAETAGKLGVITDEPESVEESEAAPASAVTSNGVSAEVEKVEKVAVVPSNTEAAA</sequence>
<evidence type="ECO:0000313" key="4">
    <source>
        <dbReference type="EMBL" id="KNE60832.1"/>
    </source>
</evidence>
<dbReference type="EMBL" id="GG745337">
    <property type="protein sequence ID" value="KNE60832.1"/>
    <property type="molecule type" value="Genomic_DNA"/>
</dbReference>
<dbReference type="AlphaFoldDB" id="A0A0L0SEF6"/>
<gene>
    <name evidence="4" type="ORF">AMAG_06598</name>
</gene>
<dbReference type="VEuPathDB" id="FungiDB:AMAG_06598"/>
<dbReference type="PANTHER" id="PTHR31605:SF0">
    <property type="entry name" value="GLYCEROL-3-PHOSPHATE O-ACYLTRANSFERASE 1"/>
    <property type="match status" value="1"/>
</dbReference>
<dbReference type="InterPro" id="IPR052744">
    <property type="entry name" value="GPAT/DAPAT"/>
</dbReference>
<dbReference type="PANTHER" id="PTHR31605">
    <property type="entry name" value="GLYCEROL-3-PHOSPHATE O-ACYLTRANSFERASE 1"/>
    <property type="match status" value="1"/>
</dbReference>
<feature type="region of interest" description="Disordered" evidence="1">
    <location>
        <begin position="725"/>
        <end position="744"/>
    </location>
</feature>
<dbReference type="OMA" id="YTHFKDD"/>
<protein>
    <recommendedName>
        <fullName evidence="3">Phospholipid/glycerol acyltransferase domain-containing protein</fullName>
    </recommendedName>
</protein>
<reference evidence="5" key="2">
    <citation type="submission" date="2009-11" db="EMBL/GenBank/DDBJ databases">
        <title>The Genome Sequence of Allomyces macrogynus strain ATCC 38327.</title>
        <authorList>
            <consortium name="The Broad Institute Genome Sequencing Platform"/>
            <person name="Russ C."/>
            <person name="Cuomo C."/>
            <person name="Shea T."/>
            <person name="Young S.K."/>
            <person name="Zeng Q."/>
            <person name="Koehrsen M."/>
            <person name="Haas B."/>
            <person name="Borodovsky M."/>
            <person name="Guigo R."/>
            <person name="Alvarado L."/>
            <person name="Berlin A."/>
            <person name="Borenstein D."/>
            <person name="Chen Z."/>
            <person name="Engels R."/>
            <person name="Freedman E."/>
            <person name="Gellesch M."/>
            <person name="Goldberg J."/>
            <person name="Griggs A."/>
            <person name="Gujja S."/>
            <person name="Heiman D."/>
            <person name="Hepburn T."/>
            <person name="Howarth C."/>
            <person name="Jen D."/>
            <person name="Larson L."/>
            <person name="Lewis B."/>
            <person name="Mehta T."/>
            <person name="Park D."/>
            <person name="Pearson M."/>
            <person name="Roberts A."/>
            <person name="Saif S."/>
            <person name="Shenoy N."/>
            <person name="Sisk P."/>
            <person name="Stolte C."/>
            <person name="Sykes S."/>
            <person name="Walk T."/>
            <person name="White J."/>
            <person name="Yandava C."/>
            <person name="Burger G."/>
            <person name="Gray M.W."/>
            <person name="Holland P.W.H."/>
            <person name="King N."/>
            <person name="Lang F.B.F."/>
            <person name="Roger A.J."/>
            <person name="Ruiz-Trillo I."/>
            <person name="Lander E."/>
            <person name="Nusbaum C."/>
        </authorList>
    </citation>
    <scope>NUCLEOTIDE SEQUENCE [LARGE SCALE GENOMIC DNA]</scope>
    <source>
        <strain evidence="5">ATCC 38327</strain>
    </source>
</reference>
<dbReference type="SMART" id="SM00563">
    <property type="entry name" value="PlsC"/>
    <property type="match status" value="1"/>
</dbReference>
<evidence type="ECO:0000259" key="3">
    <source>
        <dbReference type="SMART" id="SM00563"/>
    </source>
</evidence>
<feature type="transmembrane region" description="Helical" evidence="2">
    <location>
        <begin position="32"/>
        <end position="50"/>
    </location>
</feature>
<evidence type="ECO:0000256" key="1">
    <source>
        <dbReference type="SAM" id="MobiDB-lite"/>
    </source>
</evidence>
<dbReference type="GO" id="GO:0008654">
    <property type="term" value="P:phospholipid biosynthetic process"/>
    <property type="evidence" value="ECO:0007669"/>
    <property type="project" value="TreeGrafter"/>
</dbReference>
<dbReference type="GO" id="GO:0004366">
    <property type="term" value="F:glycerol-3-phosphate O-acyltransferase activity"/>
    <property type="evidence" value="ECO:0007669"/>
    <property type="project" value="TreeGrafter"/>
</dbReference>
<keyword evidence="5" id="KW-1185">Reference proteome</keyword>
<evidence type="ECO:0000256" key="2">
    <source>
        <dbReference type="SAM" id="Phobius"/>
    </source>
</evidence>
<keyword evidence="2" id="KW-0812">Transmembrane</keyword>
<dbReference type="Proteomes" id="UP000054350">
    <property type="component" value="Unassembled WGS sequence"/>
</dbReference>
<organism evidence="4 5">
    <name type="scientific">Allomyces macrogynus (strain ATCC 38327)</name>
    <name type="common">Allomyces javanicus var. macrogynus</name>
    <dbReference type="NCBI Taxonomy" id="578462"/>
    <lineage>
        <taxon>Eukaryota</taxon>
        <taxon>Fungi</taxon>
        <taxon>Fungi incertae sedis</taxon>
        <taxon>Blastocladiomycota</taxon>
        <taxon>Blastocladiomycetes</taxon>
        <taxon>Blastocladiales</taxon>
        <taxon>Blastocladiaceae</taxon>
        <taxon>Allomyces</taxon>
    </lineage>
</organism>
<feature type="transmembrane region" description="Helical" evidence="2">
    <location>
        <begin position="488"/>
        <end position="507"/>
    </location>
</feature>
<dbReference type="CDD" id="cd07992">
    <property type="entry name" value="LPLAT_AAK14816-like"/>
    <property type="match status" value="1"/>
</dbReference>
<keyword evidence="2" id="KW-1133">Transmembrane helix</keyword>
<reference evidence="4 5" key="1">
    <citation type="submission" date="2009-11" db="EMBL/GenBank/DDBJ databases">
        <title>Annotation of Allomyces macrogynus ATCC 38327.</title>
        <authorList>
            <consortium name="The Broad Institute Genome Sequencing Platform"/>
            <person name="Russ C."/>
            <person name="Cuomo C."/>
            <person name="Burger G."/>
            <person name="Gray M.W."/>
            <person name="Holland P.W.H."/>
            <person name="King N."/>
            <person name="Lang F.B.F."/>
            <person name="Roger A.J."/>
            <person name="Ruiz-Trillo I."/>
            <person name="Young S.K."/>
            <person name="Zeng Q."/>
            <person name="Gargeya S."/>
            <person name="Fitzgerald M."/>
            <person name="Haas B."/>
            <person name="Abouelleil A."/>
            <person name="Alvarado L."/>
            <person name="Arachchi H.M."/>
            <person name="Berlin A."/>
            <person name="Chapman S.B."/>
            <person name="Gearin G."/>
            <person name="Goldberg J."/>
            <person name="Griggs A."/>
            <person name="Gujja S."/>
            <person name="Hansen M."/>
            <person name="Heiman D."/>
            <person name="Howarth C."/>
            <person name="Larimer J."/>
            <person name="Lui A."/>
            <person name="MacDonald P.J.P."/>
            <person name="McCowen C."/>
            <person name="Montmayeur A."/>
            <person name="Murphy C."/>
            <person name="Neiman D."/>
            <person name="Pearson M."/>
            <person name="Priest M."/>
            <person name="Roberts A."/>
            <person name="Saif S."/>
            <person name="Shea T."/>
            <person name="Sisk P."/>
            <person name="Stolte C."/>
            <person name="Sykes S."/>
            <person name="Wortman J."/>
            <person name="Nusbaum C."/>
            <person name="Birren B."/>
        </authorList>
    </citation>
    <scope>NUCLEOTIDE SEQUENCE [LARGE SCALE GENOMIC DNA]</scope>
    <source>
        <strain evidence="4 5">ATCC 38327</strain>
    </source>
</reference>
<feature type="domain" description="Phospholipid/glycerol acyltransferase" evidence="3">
    <location>
        <begin position="69"/>
        <end position="294"/>
    </location>
</feature>
<dbReference type="Pfam" id="PF01553">
    <property type="entry name" value="Acyltransferase"/>
    <property type="match status" value="1"/>
</dbReference>
<feature type="transmembrane region" description="Helical" evidence="2">
    <location>
        <begin position="441"/>
        <end position="467"/>
    </location>
</feature>
<proteinExistence type="predicted"/>
<evidence type="ECO:0000313" key="5">
    <source>
        <dbReference type="Proteomes" id="UP000054350"/>
    </source>
</evidence>
<dbReference type="eggNOG" id="ENOG502QQ2N">
    <property type="taxonomic scope" value="Eukaryota"/>
</dbReference>
<dbReference type="InterPro" id="IPR002123">
    <property type="entry name" value="Plipid/glycerol_acylTrfase"/>
</dbReference>
<dbReference type="GO" id="GO:0016287">
    <property type="term" value="F:glycerone-phosphate O-acyltransferase activity"/>
    <property type="evidence" value="ECO:0007669"/>
    <property type="project" value="TreeGrafter"/>
</dbReference>
<accession>A0A0L0SEF6</accession>